<dbReference type="NCBIfam" id="NF047843">
    <property type="entry name" value="MST_Rv0443"/>
    <property type="match status" value="1"/>
</dbReference>
<protein>
    <submittedName>
        <fullName evidence="1">DUF664 domain-containing protein</fullName>
    </submittedName>
</protein>
<sequence length="169" mass="18765">MTSTDLLADAFGRISGTVTDVLQDLSGDDLVARVGPRANSIGWLVWHLTRVQDDHIAAAGDLEQVWLADGWQERFRLPYPPEAIGYGQSSTEVGDFQGVSVHLLQEYHHAVYQQTLRFLKGLGEGELDRVVDSSYRPPVTLAVRLVSIVSDDLQHVGQAAYVRGLLRRR</sequence>
<dbReference type="Pfam" id="PF04978">
    <property type="entry name" value="MST"/>
    <property type="match status" value="1"/>
</dbReference>
<evidence type="ECO:0000313" key="2">
    <source>
        <dbReference type="Proteomes" id="UP001592528"/>
    </source>
</evidence>
<name>A0ABV6UJC2_9ACTN</name>
<keyword evidence="2" id="KW-1185">Reference proteome</keyword>
<comment type="caution">
    <text evidence="1">The sequence shown here is derived from an EMBL/GenBank/DDBJ whole genome shotgun (WGS) entry which is preliminary data.</text>
</comment>
<accession>A0ABV6UJC2</accession>
<organism evidence="1 2">
    <name type="scientific">Streptacidiphilus cavernicola</name>
    <dbReference type="NCBI Taxonomy" id="3342716"/>
    <lineage>
        <taxon>Bacteria</taxon>
        <taxon>Bacillati</taxon>
        <taxon>Actinomycetota</taxon>
        <taxon>Actinomycetes</taxon>
        <taxon>Kitasatosporales</taxon>
        <taxon>Streptomycetaceae</taxon>
        <taxon>Streptacidiphilus</taxon>
    </lineage>
</organism>
<dbReference type="Gene3D" id="1.20.120.450">
    <property type="entry name" value="dinb family like domain"/>
    <property type="match status" value="1"/>
</dbReference>
<dbReference type="InterPro" id="IPR034660">
    <property type="entry name" value="DinB/YfiT-like"/>
</dbReference>
<dbReference type="EMBL" id="JBHEZZ010000004">
    <property type="protein sequence ID" value="MFC1401526.1"/>
    <property type="molecule type" value="Genomic_DNA"/>
</dbReference>
<dbReference type="SUPFAM" id="SSF109854">
    <property type="entry name" value="DinB/YfiT-like putative metalloenzymes"/>
    <property type="match status" value="1"/>
</dbReference>
<dbReference type="InterPro" id="IPR007061">
    <property type="entry name" value="MST-like"/>
</dbReference>
<reference evidence="1 2" key="1">
    <citation type="submission" date="2024-09" db="EMBL/GenBank/DDBJ databases">
        <authorList>
            <person name="Lee S.D."/>
        </authorList>
    </citation>
    <scope>NUCLEOTIDE SEQUENCE [LARGE SCALE GENOMIC DNA]</scope>
    <source>
        <strain evidence="1 2">N1-5</strain>
    </source>
</reference>
<dbReference type="Proteomes" id="UP001592528">
    <property type="component" value="Unassembled WGS sequence"/>
</dbReference>
<gene>
    <name evidence="1" type="ORF">ACEZDJ_09520</name>
</gene>
<evidence type="ECO:0000313" key="1">
    <source>
        <dbReference type="EMBL" id="MFC1401526.1"/>
    </source>
</evidence>
<proteinExistence type="predicted"/>
<dbReference type="RefSeq" id="WP_198037572.1">
    <property type="nucleotide sequence ID" value="NZ_JBHEZZ010000004.1"/>
</dbReference>